<evidence type="ECO:0000313" key="1">
    <source>
        <dbReference type="EMBL" id="MBA2896843.1"/>
    </source>
</evidence>
<dbReference type="InterPro" id="IPR029039">
    <property type="entry name" value="Flavoprotein-like_sf"/>
</dbReference>
<dbReference type="AlphaFoldDB" id="A0A7W0HV43"/>
<keyword evidence="2" id="KW-1185">Reference proteome</keyword>
<dbReference type="Proteomes" id="UP000530928">
    <property type="component" value="Unassembled WGS sequence"/>
</dbReference>
<dbReference type="EMBL" id="JACDUR010000009">
    <property type="protein sequence ID" value="MBA2896843.1"/>
    <property type="molecule type" value="Genomic_DNA"/>
</dbReference>
<dbReference type="SUPFAM" id="SSF52218">
    <property type="entry name" value="Flavoproteins"/>
    <property type="match status" value="1"/>
</dbReference>
<dbReference type="RefSeq" id="WP_181615538.1">
    <property type="nucleotide sequence ID" value="NZ_BAABAM010000008.1"/>
</dbReference>
<comment type="caution">
    <text evidence="1">The sequence shown here is derived from an EMBL/GenBank/DDBJ whole genome shotgun (WGS) entry which is preliminary data.</text>
</comment>
<reference evidence="1 2" key="1">
    <citation type="submission" date="2020-07" db="EMBL/GenBank/DDBJ databases">
        <title>Genomic Encyclopedia of Type Strains, Phase IV (KMG-IV): sequencing the most valuable type-strain genomes for metagenomic binning, comparative biology and taxonomic classification.</title>
        <authorList>
            <person name="Goeker M."/>
        </authorList>
    </citation>
    <scope>NUCLEOTIDE SEQUENCE [LARGE SCALE GENOMIC DNA]</scope>
    <source>
        <strain evidence="1 2">DSM 45533</strain>
    </source>
</reference>
<gene>
    <name evidence="1" type="ORF">HNR30_008234</name>
</gene>
<sequence>MRVAIIVDRTGPDRLLADWLAERACEEGYEVDLIDLAQAADLEPWLEDADVLVVVTPCALPPGKPIIQI</sequence>
<organism evidence="1 2">
    <name type="scientific">Nonomuraea soli</name>
    <dbReference type="NCBI Taxonomy" id="1032476"/>
    <lineage>
        <taxon>Bacteria</taxon>
        <taxon>Bacillati</taxon>
        <taxon>Actinomycetota</taxon>
        <taxon>Actinomycetes</taxon>
        <taxon>Streptosporangiales</taxon>
        <taxon>Streptosporangiaceae</taxon>
        <taxon>Nonomuraea</taxon>
    </lineage>
</organism>
<accession>A0A7W0HV43</accession>
<proteinExistence type="predicted"/>
<name>A0A7W0HV43_9ACTN</name>
<protein>
    <submittedName>
        <fullName evidence="1">Menaquinone-dependent protoporphyrinogen IX oxidase</fullName>
    </submittedName>
</protein>
<evidence type="ECO:0000313" key="2">
    <source>
        <dbReference type="Proteomes" id="UP000530928"/>
    </source>
</evidence>